<evidence type="ECO:0000256" key="13">
    <source>
        <dbReference type="SAM" id="Phobius"/>
    </source>
</evidence>
<evidence type="ECO:0000256" key="7">
    <source>
        <dbReference type="ARBA" id="ARBA00022825"/>
    </source>
</evidence>
<gene>
    <name evidence="16" type="ORF">GCM10010201_14720</name>
</gene>
<keyword evidence="8 13" id="KW-1133">Transmembrane helix</keyword>
<dbReference type="InterPro" id="IPR036852">
    <property type="entry name" value="Peptidase_S8/S53_dom_sf"/>
</dbReference>
<dbReference type="InterPro" id="IPR050131">
    <property type="entry name" value="Peptidase_S8_subtilisin-like"/>
</dbReference>
<evidence type="ECO:0000256" key="12">
    <source>
        <dbReference type="SAM" id="MobiDB-lite"/>
    </source>
</evidence>
<evidence type="ECO:0000256" key="2">
    <source>
        <dbReference type="ARBA" id="ARBA00011073"/>
    </source>
</evidence>
<name>A0ABP6AMK2_9ACTN</name>
<keyword evidence="3" id="KW-1003">Cell membrane</keyword>
<organism evidence="16 17">
    <name type="scientific">Pilimelia columellifera subsp. columellifera</name>
    <dbReference type="NCBI Taxonomy" id="706583"/>
    <lineage>
        <taxon>Bacteria</taxon>
        <taxon>Bacillati</taxon>
        <taxon>Actinomycetota</taxon>
        <taxon>Actinomycetes</taxon>
        <taxon>Micromonosporales</taxon>
        <taxon>Micromonosporaceae</taxon>
        <taxon>Pilimelia</taxon>
    </lineage>
</organism>
<evidence type="ECO:0000256" key="5">
    <source>
        <dbReference type="ARBA" id="ARBA00022692"/>
    </source>
</evidence>
<evidence type="ECO:0000256" key="3">
    <source>
        <dbReference type="ARBA" id="ARBA00022475"/>
    </source>
</evidence>
<proteinExistence type="inferred from homology"/>
<comment type="subcellular location">
    <subcellularLocation>
        <location evidence="1">Cell membrane</location>
        <topology evidence="1">Single-pass membrane protein</topology>
    </subcellularLocation>
</comment>
<keyword evidence="7 10" id="KW-0720">Serine protease</keyword>
<dbReference type="RefSeq" id="WP_344170255.1">
    <property type="nucleotide sequence ID" value="NZ_BAAARY010000005.1"/>
</dbReference>
<dbReference type="PROSITE" id="PS51892">
    <property type="entry name" value="SUBTILASE"/>
    <property type="match status" value="1"/>
</dbReference>
<evidence type="ECO:0000313" key="16">
    <source>
        <dbReference type="EMBL" id="GAA2518740.1"/>
    </source>
</evidence>
<feature type="region of interest" description="Disordered" evidence="12">
    <location>
        <begin position="348"/>
        <end position="373"/>
    </location>
</feature>
<dbReference type="PANTHER" id="PTHR43806">
    <property type="entry name" value="PEPTIDASE S8"/>
    <property type="match status" value="1"/>
</dbReference>
<feature type="signal peptide" evidence="14">
    <location>
        <begin position="1"/>
        <end position="31"/>
    </location>
</feature>
<dbReference type="PROSITE" id="PS00136">
    <property type="entry name" value="SUBTILASE_ASP"/>
    <property type="match status" value="1"/>
</dbReference>
<comment type="caution">
    <text evidence="16">The sequence shown here is derived from an EMBL/GenBank/DDBJ whole genome shotgun (WGS) entry which is preliminary data.</text>
</comment>
<dbReference type="Gene3D" id="3.40.50.200">
    <property type="entry name" value="Peptidase S8/S53 domain"/>
    <property type="match status" value="1"/>
</dbReference>
<comment type="similarity">
    <text evidence="2 10 11">Belongs to the peptidase S8 family.</text>
</comment>
<feature type="active site" description="Charge relay system" evidence="10">
    <location>
        <position position="115"/>
    </location>
</feature>
<evidence type="ECO:0000256" key="10">
    <source>
        <dbReference type="PROSITE-ProRule" id="PRU01240"/>
    </source>
</evidence>
<keyword evidence="9 13" id="KW-0472">Membrane</keyword>
<evidence type="ECO:0000256" key="1">
    <source>
        <dbReference type="ARBA" id="ARBA00004162"/>
    </source>
</evidence>
<dbReference type="PANTHER" id="PTHR43806:SF11">
    <property type="entry name" value="CEREVISIN-RELATED"/>
    <property type="match status" value="1"/>
</dbReference>
<feature type="chain" id="PRO_5045517885" description="Peptidase S8/S53 domain-containing protein" evidence="14">
    <location>
        <begin position="32"/>
        <end position="437"/>
    </location>
</feature>
<keyword evidence="4 10" id="KW-0645">Protease</keyword>
<feature type="active site" description="Charge relay system" evidence="10">
    <location>
        <position position="81"/>
    </location>
</feature>
<evidence type="ECO:0000256" key="6">
    <source>
        <dbReference type="ARBA" id="ARBA00022801"/>
    </source>
</evidence>
<reference evidence="17" key="1">
    <citation type="journal article" date="2019" name="Int. J. Syst. Evol. Microbiol.">
        <title>The Global Catalogue of Microorganisms (GCM) 10K type strain sequencing project: providing services to taxonomists for standard genome sequencing and annotation.</title>
        <authorList>
            <consortium name="The Broad Institute Genomics Platform"/>
            <consortium name="The Broad Institute Genome Sequencing Center for Infectious Disease"/>
            <person name="Wu L."/>
            <person name="Ma J."/>
        </authorList>
    </citation>
    <scope>NUCLEOTIDE SEQUENCE [LARGE SCALE GENOMIC DNA]</scope>
    <source>
        <strain evidence="17">JCM 3367</strain>
    </source>
</reference>
<dbReference type="EMBL" id="BAAARY010000005">
    <property type="protein sequence ID" value="GAA2518740.1"/>
    <property type="molecule type" value="Genomic_DNA"/>
</dbReference>
<feature type="active site" description="Charge relay system" evidence="10">
    <location>
        <position position="273"/>
    </location>
</feature>
<dbReference type="InterPro" id="IPR023827">
    <property type="entry name" value="Peptidase_S8_Asp-AS"/>
</dbReference>
<feature type="transmembrane region" description="Helical" evidence="13">
    <location>
        <begin position="401"/>
        <end position="420"/>
    </location>
</feature>
<dbReference type="PROSITE" id="PS00137">
    <property type="entry name" value="SUBTILASE_HIS"/>
    <property type="match status" value="1"/>
</dbReference>
<evidence type="ECO:0000256" key="9">
    <source>
        <dbReference type="ARBA" id="ARBA00023136"/>
    </source>
</evidence>
<sequence>MPVPSPFTPRRLAAAALVVLTAAVASTTVDAAATGNATAAAANLPARADSIRAQQWQLDLLDARAAWRHATGAGVTVAVVDSGVDSTHVDLRGQVRPGLDLVDRRRDGRYDAVGHGTTVAGLIAGRADDRRGVVGLAPDAEILPVRVLDASNRYDDAAVVARGVRWAVDQGAQVINVSLGGPGDNDALADALTYAFDNDVVVVACTGNLTPSTGADVWFPARVPGVVAVAGLDQPPTRRWPKSVSGPESVLSAPAAGLVGARPGGYWTVQGTSFATPLVSATAALIRSRWPGMSAASVVNQMIRTSRDIGPAGRDDAYGFGVVDPVAALTWSGEPVAANPLRSSAAVAQAPRRAAAPRQSAARPTPAAAAAPQAAAFGATPAAPADLAAASVDRPADNNRWWWPMAGWMVVALAVAALAIRSTRRGATDRATGPPAH</sequence>
<keyword evidence="6 10" id="KW-0378">Hydrolase</keyword>
<evidence type="ECO:0000256" key="11">
    <source>
        <dbReference type="RuleBase" id="RU003355"/>
    </source>
</evidence>
<evidence type="ECO:0000256" key="4">
    <source>
        <dbReference type="ARBA" id="ARBA00022670"/>
    </source>
</evidence>
<dbReference type="Pfam" id="PF00082">
    <property type="entry name" value="Peptidase_S8"/>
    <property type="match status" value="1"/>
</dbReference>
<evidence type="ECO:0000259" key="15">
    <source>
        <dbReference type="Pfam" id="PF00082"/>
    </source>
</evidence>
<dbReference type="SUPFAM" id="SSF52743">
    <property type="entry name" value="Subtilisin-like"/>
    <property type="match status" value="1"/>
</dbReference>
<dbReference type="Proteomes" id="UP001499978">
    <property type="component" value="Unassembled WGS sequence"/>
</dbReference>
<dbReference type="NCBIfam" id="TIGR03921">
    <property type="entry name" value="T7SS_mycosin"/>
    <property type="match status" value="1"/>
</dbReference>
<evidence type="ECO:0000313" key="17">
    <source>
        <dbReference type="Proteomes" id="UP001499978"/>
    </source>
</evidence>
<keyword evidence="14" id="KW-0732">Signal</keyword>
<evidence type="ECO:0000256" key="14">
    <source>
        <dbReference type="SAM" id="SignalP"/>
    </source>
</evidence>
<dbReference type="InterPro" id="IPR022398">
    <property type="entry name" value="Peptidase_S8_His-AS"/>
</dbReference>
<accession>A0ABP6AMK2</accession>
<keyword evidence="17" id="KW-1185">Reference proteome</keyword>
<feature type="domain" description="Peptidase S8/S53" evidence="15">
    <location>
        <begin position="72"/>
        <end position="321"/>
    </location>
</feature>
<keyword evidence="5 13" id="KW-0812">Transmembrane</keyword>
<dbReference type="PROSITE" id="PS00138">
    <property type="entry name" value="SUBTILASE_SER"/>
    <property type="match status" value="1"/>
</dbReference>
<dbReference type="InterPro" id="IPR015500">
    <property type="entry name" value="Peptidase_S8_subtilisin-rel"/>
</dbReference>
<evidence type="ECO:0000256" key="8">
    <source>
        <dbReference type="ARBA" id="ARBA00022989"/>
    </source>
</evidence>
<protein>
    <recommendedName>
        <fullName evidence="15">Peptidase S8/S53 domain-containing protein</fullName>
    </recommendedName>
</protein>
<dbReference type="InterPro" id="IPR023828">
    <property type="entry name" value="Peptidase_S8_Ser-AS"/>
</dbReference>
<dbReference type="InterPro" id="IPR023834">
    <property type="entry name" value="T7SS_pept_S8A_mycosin"/>
</dbReference>
<dbReference type="InterPro" id="IPR000209">
    <property type="entry name" value="Peptidase_S8/S53_dom"/>
</dbReference>
<dbReference type="PRINTS" id="PR00723">
    <property type="entry name" value="SUBTILISIN"/>
</dbReference>